<keyword evidence="2" id="KW-0472">Membrane</keyword>
<evidence type="ECO:0000256" key="2">
    <source>
        <dbReference type="SAM" id="Phobius"/>
    </source>
</evidence>
<reference evidence="3" key="1">
    <citation type="submission" date="2023-08" db="EMBL/GenBank/DDBJ databases">
        <authorList>
            <person name="Alioto T."/>
            <person name="Alioto T."/>
            <person name="Gomez Garrido J."/>
        </authorList>
    </citation>
    <scope>NUCLEOTIDE SEQUENCE</scope>
</reference>
<accession>A0AA36BF24</accession>
<keyword evidence="2" id="KW-0812">Transmembrane</keyword>
<feature type="compositionally biased region" description="Polar residues" evidence="1">
    <location>
        <begin position="84"/>
        <end position="95"/>
    </location>
</feature>
<dbReference type="EMBL" id="OX597827">
    <property type="protein sequence ID" value="CAI9733203.1"/>
    <property type="molecule type" value="Genomic_DNA"/>
</dbReference>
<proteinExistence type="predicted"/>
<feature type="region of interest" description="Disordered" evidence="1">
    <location>
        <begin position="63"/>
        <end position="104"/>
    </location>
</feature>
<evidence type="ECO:0008006" key="5">
    <source>
        <dbReference type="Google" id="ProtNLM"/>
    </source>
</evidence>
<keyword evidence="4" id="KW-1185">Reference proteome</keyword>
<sequence length="104" mass="11888">MGSDRRNVSPLMEGIQLGGAVAAAAGVIYALYTYFSSKESNTTYKETNYTCHTHTTENAYGRVTNRQENNQTKETHTTERVREFSNNLQLENRNSLSRKNKHRK</sequence>
<keyword evidence="2" id="KW-1133">Transmembrane helix</keyword>
<dbReference type="AlphaFoldDB" id="A0AA36BF24"/>
<name>A0AA36BF24_OCTVU</name>
<evidence type="ECO:0000313" key="4">
    <source>
        <dbReference type="Proteomes" id="UP001162480"/>
    </source>
</evidence>
<gene>
    <name evidence="3" type="ORF">OCTVUL_1B023733</name>
</gene>
<evidence type="ECO:0000256" key="1">
    <source>
        <dbReference type="SAM" id="MobiDB-lite"/>
    </source>
</evidence>
<evidence type="ECO:0000313" key="3">
    <source>
        <dbReference type="EMBL" id="CAI9733203.1"/>
    </source>
</evidence>
<protein>
    <recommendedName>
        <fullName evidence="5">Transmembrane protein</fullName>
    </recommendedName>
</protein>
<dbReference type="Proteomes" id="UP001162480">
    <property type="component" value="Chromosome 14"/>
</dbReference>
<organism evidence="3 4">
    <name type="scientific">Octopus vulgaris</name>
    <name type="common">Common octopus</name>
    <dbReference type="NCBI Taxonomy" id="6645"/>
    <lineage>
        <taxon>Eukaryota</taxon>
        <taxon>Metazoa</taxon>
        <taxon>Spiralia</taxon>
        <taxon>Lophotrochozoa</taxon>
        <taxon>Mollusca</taxon>
        <taxon>Cephalopoda</taxon>
        <taxon>Coleoidea</taxon>
        <taxon>Octopodiformes</taxon>
        <taxon>Octopoda</taxon>
        <taxon>Incirrata</taxon>
        <taxon>Octopodidae</taxon>
        <taxon>Octopus</taxon>
    </lineage>
</organism>
<feature type="transmembrane region" description="Helical" evidence="2">
    <location>
        <begin position="15"/>
        <end position="35"/>
    </location>
</feature>
<feature type="compositionally biased region" description="Basic and acidic residues" evidence="1">
    <location>
        <begin position="71"/>
        <end position="83"/>
    </location>
</feature>